<proteinExistence type="predicted"/>
<dbReference type="PANTHER" id="PTHR28008">
    <property type="entry name" value="DOMAIN PROTEIN, PUTATIVE (AFU_ORTHOLOGUE AFUA_3G10980)-RELATED"/>
    <property type="match status" value="1"/>
</dbReference>
<feature type="transmembrane region" description="Helical" evidence="1">
    <location>
        <begin position="50"/>
        <end position="68"/>
    </location>
</feature>
<feature type="transmembrane region" description="Helical" evidence="1">
    <location>
        <begin position="12"/>
        <end position="30"/>
    </location>
</feature>
<keyword evidence="4" id="KW-1185">Reference proteome</keyword>
<dbReference type="EMBL" id="JAASQL010000001">
    <property type="protein sequence ID" value="NIJ44009.1"/>
    <property type="molecule type" value="Genomic_DNA"/>
</dbReference>
<dbReference type="RefSeq" id="WP_167183235.1">
    <property type="nucleotide sequence ID" value="NZ_JAASQL010000001.1"/>
</dbReference>
<comment type="caution">
    <text evidence="3">The sequence shown here is derived from an EMBL/GenBank/DDBJ whole genome shotgun (WGS) entry which is preliminary data.</text>
</comment>
<evidence type="ECO:0000313" key="3">
    <source>
        <dbReference type="EMBL" id="NIJ44009.1"/>
    </source>
</evidence>
<dbReference type="InterPro" id="IPR006976">
    <property type="entry name" value="VanZ-like"/>
</dbReference>
<keyword evidence="1" id="KW-1133">Transmembrane helix</keyword>
<organism evidence="3 4">
    <name type="scientific">Wenyingzhuangia heitensis</name>
    <dbReference type="NCBI Taxonomy" id="1487859"/>
    <lineage>
        <taxon>Bacteria</taxon>
        <taxon>Pseudomonadati</taxon>
        <taxon>Bacteroidota</taxon>
        <taxon>Flavobacteriia</taxon>
        <taxon>Flavobacteriales</taxon>
        <taxon>Flavobacteriaceae</taxon>
        <taxon>Wenyingzhuangia</taxon>
    </lineage>
</organism>
<keyword evidence="1" id="KW-0812">Transmembrane</keyword>
<evidence type="ECO:0000259" key="2">
    <source>
        <dbReference type="Pfam" id="PF04892"/>
    </source>
</evidence>
<name>A0ABX0U582_9FLAO</name>
<feature type="domain" description="VanZ-like" evidence="2">
    <location>
        <begin position="53"/>
        <end position="121"/>
    </location>
</feature>
<evidence type="ECO:0000313" key="4">
    <source>
        <dbReference type="Proteomes" id="UP000745859"/>
    </source>
</evidence>
<evidence type="ECO:0000256" key="1">
    <source>
        <dbReference type="SAM" id="Phobius"/>
    </source>
</evidence>
<dbReference type="Pfam" id="PF04892">
    <property type="entry name" value="VanZ"/>
    <property type="match status" value="1"/>
</dbReference>
<reference evidence="3 4" key="1">
    <citation type="submission" date="2020-03" db="EMBL/GenBank/DDBJ databases">
        <title>Genomic Encyclopedia of Type Strains, Phase IV (KMG-IV): sequencing the most valuable type-strain genomes for metagenomic binning, comparative biology and taxonomic classification.</title>
        <authorList>
            <person name="Goeker M."/>
        </authorList>
    </citation>
    <scope>NUCLEOTIDE SEQUENCE [LARGE SCALE GENOMIC DNA]</scope>
    <source>
        <strain evidence="3 4">DSM 101599</strain>
    </source>
</reference>
<keyword evidence="1" id="KW-0472">Membrane</keyword>
<dbReference type="Proteomes" id="UP000745859">
    <property type="component" value="Unassembled WGS sequence"/>
</dbReference>
<gene>
    <name evidence="3" type="ORF">FHR24_000448</name>
</gene>
<dbReference type="NCBIfam" id="NF037970">
    <property type="entry name" value="vanZ_1"/>
    <property type="match status" value="1"/>
</dbReference>
<sequence>MLQHIKNLLERNSLLVAIASSFLILVLSLISMDGVPNFKYNNTDKFEHAFAYAFMSFFWMLSCQLGKIKLSFLHLIVIIILYGIIIEVLQMSITVSRTGDLLDVVANSIGVILGYVILRLLRRLYLQV</sequence>
<dbReference type="PANTHER" id="PTHR28008:SF1">
    <property type="entry name" value="DOMAIN PROTEIN, PUTATIVE (AFU_ORTHOLOGUE AFUA_3G10980)-RELATED"/>
    <property type="match status" value="1"/>
</dbReference>
<accession>A0ABX0U582</accession>
<feature type="transmembrane region" description="Helical" evidence="1">
    <location>
        <begin position="101"/>
        <end position="121"/>
    </location>
</feature>
<feature type="transmembrane region" description="Helical" evidence="1">
    <location>
        <begin position="75"/>
        <end position="95"/>
    </location>
</feature>
<protein>
    <submittedName>
        <fullName evidence="3">VanZ family protein</fullName>
    </submittedName>
</protein>